<gene>
    <name evidence="4" type="ORF">HHL23_13255</name>
</gene>
<dbReference type="PANTHER" id="PTHR44858">
    <property type="entry name" value="TETRATRICOPEPTIDE REPEAT PROTEIN 6"/>
    <property type="match status" value="1"/>
</dbReference>
<dbReference type="Pfam" id="PF13181">
    <property type="entry name" value="TPR_8"/>
    <property type="match status" value="1"/>
</dbReference>
<dbReference type="SUPFAM" id="SSF48452">
    <property type="entry name" value="TPR-like"/>
    <property type="match status" value="1"/>
</dbReference>
<accession>A0A7Y0FST1</accession>
<dbReference type="Proteomes" id="UP000544054">
    <property type="component" value="Unassembled WGS sequence"/>
</dbReference>
<reference evidence="4 5" key="1">
    <citation type="submission" date="2020-04" db="EMBL/GenBank/DDBJ databases">
        <title>Chryseobacterium sp. RP-3-3 sp. nov., isolated from Jeju soil.</title>
        <authorList>
            <person name="Dahal R.H."/>
        </authorList>
    </citation>
    <scope>NUCLEOTIDE SEQUENCE [LARGE SCALE GENOMIC DNA]</scope>
    <source>
        <strain evidence="4 5">RP-3-3</strain>
    </source>
</reference>
<dbReference type="Gene3D" id="1.25.40.10">
    <property type="entry name" value="Tetratricopeptide repeat domain"/>
    <property type="match status" value="1"/>
</dbReference>
<keyword evidence="5" id="KW-1185">Reference proteome</keyword>
<sequence>MEKSLIYSRIKIIIKSLFLVLFTGIIILLIFIIFFLNKDRRFVIAENLQGTQLSQFMFKVLTKQYPDYSDAYHEQSVAYNKRGLYYDGFKLLDKAVLLNPKRHLGYRGWMKLEKLKDYKGAIIDLERFDTLTPNIVDDVQGENINYLLAISYQGLGKYDKSREYYEKYFQTADSTTLSINSIVHVNYGTLLEKLNLYNEALQQLDKSLKTKGFKFSEAYFHKAEVFEKLGKKDSARYYYKEALHQYDKSSKLKDVYNEVFNELYRQDITIKINNT</sequence>
<dbReference type="PANTHER" id="PTHR44858:SF1">
    <property type="entry name" value="UDP-N-ACETYLGLUCOSAMINE--PEPTIDE N-ACETYLGLUCOSAMINYLTRANSFERASE SPINDLY-RELATED"/>
    <property type="match status" value="1"/>
</dbReference>
<evidence type="ECO:0000256" key="2">
    <source>
        <dbReference type="ARBA" id="ARBA00022803"/>
    </source>
</evidence>
<dbReference type="Pfam" id="PF13174">
    <property type="entry name" value="TPR_6"/>
    <property type="match status" value="1"/>
</dbReference>
<proteinExistence type="predicted"/>
<dbReference type="InterPro" id="IPR019734">
    <property type="entry name" value="TPR_rpt"/>
</dbReference>
<dbReference type="SMART" id="SM00028">
    <property type="entry name" value="TPR"/>
    <property type="match status" value="4"/>
</dbReference>
<keyword evidence="1" id="KW-0677">Repeat</keyword>
<keyword evidence="2" id="KW-0802">TPR repeat</keyword>
<keyword evidence="3" id="KW-0812">Transmembrane</keyword>
<evidence type="ECO:0000313" key="5">
    <source>
        <dbReference type="Proteomes" id="UP000544054"/>
    </source>
</evidence>
<dbReference type="RefSeq" id="WP_169235273.1">
    <property type="nucleotide sequence ID" value="NZ_JABBGI010000016.1"/>
</dbReference>
<name>A0A7Y0FST1_9FLAO</name>
<protein>
    <submittedName>
        <fullName evidence="4">Tetratricopeptide repeat protein</fullName>
    </submittedName>
</protein>
<organism evidence="4 5">
    <name type="scientific">Chryseobacterium antibioticum</name>
    <dbReference type="NCBI Taxonomy" id="2728847"/>
    <lineage>
        <taxon>Bacteria</taxon>
        <taxon>Pseudomonadati</taxon>
        <taxon>Bacteroidota</taxon>
        <taxon>Flavobacteriia</taxon>
        <taxon>Flavobacteriales</taxon>
        <taxon>Weeksellaceae</taxon>
        <taxon>Chryseobacterium group</taxon>
        <taxon>Chryseobacterium</taxon>
    </lineage>
</organism>
<comment type="caution">
    <text evidence="4">The sequence shown here is derived from an EMBL/GenBank/DDBJ whole genome shotgun (WGS) entry which is preliminary data.</text>
</comment>
<keyword evidence="3" id="KW-0472">Membrane</keyword>
<dbReference type="InterPro" id="IPR011990">
    <property type="entry name" value="TPR-like_helical_dom_sf"/>
</dbReference>
<evidence type="ECO:0000313" key="4">
    <source>
        <dbReference type="EMBL" id="NML70754.1"/>
    </source>
</evidence>
<dbReference type="AlphaFoldDB" id="A0A7Y0FST1"/>
<keyword evidence="3" id="KW-1133">Transmembrane helix</keyword>
<feature type="transmembrane region" description="Helical" evidence="3">
    <location>
        <begin position="12"/>
        <end position="36"/>
    </location>
</feature>
<dbReference type="InterPro" id="IPR050498">
    <property type="entry name" value="Ycf3"/>
</dbReference>
<evidence type="ECO:0000256" key="3">
    <source>
        <dbReference type="SAM" id="Phobius"/>
    </source>
</evidence>
<dbReference type="EMBL" id="JABBGI010000016">
    <property type="protein sequence ID" value="NML70754.1"/>
    <property type="molecule type" value="Genomic_DNA"/>
</dbReference>
<evidence type="ECO:0000256" key="1">
    <source>
        <dbReference type="ARBA" id="ARBA00022737"/>
    </source>
</evidence>